<organism evidence="2 3">
    <name type="scientific">Pseudallescheria apiosperma</name>
    <name type="common">Scedosporium apiospermum</name>
    <dbReference type="NCBI Taxonomy" id="563466"/>
    <lineage>
        <taxon>Eukaryota</taxon>
        <taxon>Fungi</taxon>
        <taxon>Dikarya</taxon>
        <taxon>Ascomycota</taxon>
        <taxon>Pezizomycotina</taxon>
        <taxon>Sordariomycetes</taxon>
        <taxon>Hypocreomycetidae</taxon>
        <taxon>Microascales</taxon>
        <taxon>Microascaceae</taxon>
        <taxon>Scedosporium</taxon>
    </lineage>
</organism>
<evidence type="ECO:0000313" key="2">
    <source>
        <dbReference type="EMBL" id="KEZ40485.1"/>
    </source>
</evidence>
<evidence type="ECO:0000256" key="1">
    <source>
        <dbReference type="SAM" id="MobiDB-lite"/>
    </source>
</evidence>
<dbReference type="OMA" id="FFKHMPT"/>
<dbReference type="AlphaFoldDB" id="A0A084FZH3"/>
<feature type="compositionally biased region" description="Basic and acidic residues" evidence="1">
    <location>
        <begin position="16"/>
        <end position="26"/>
    </location>
</feature>
<evidence type="ECO:0008006" key="4">
    <source>
        <dbReference type="Google" id="ProtNLM"/>
    </source>
</evidence>
<dbReference type="EMBL" id="JOWA01000121">
    <property type="protein sequence ID" value="KEZ40485.1"/>
    <property type="molecule type" value="Genomic_DNA"/>
</dbReference>
<feature type="region of interest" description="Disordered" evidence="1">
    <location>
        <begin position="84"/>
        <end position="127"/>
    </location>
</feature>
<dbReference type="PANTHER" id="PTHR33604:SF3">
    <property type="entry name" value="OSJNBA0004B13.7 PROTEIN"/>
    <property type="match status" value="1"/>
</dbReference>
<dbReference type="KEGG" id="sapo:SAPIO_CDS8373"/>
<dbReference type="GeneID" id="27727445"/>
<keyword evidence="3" id="KW-1185">Reference proteome</keyword>
<proteinExistence type="predicted"/>
<protein>
    <recommendedName>
        <fullName evidence="4">Glycosyltransferase 2</fullName>
    </recommendedName>
</protein>
<comment type="caution">
    <text evidence="2">The sequence shown here is derived from an EMBL/GenBank/DDBJ whole genome shotgun (WGS) entry which is preliminary data.</text>
</comment>
<name>A0A084FZH3_PSEDA</name>
<reference evidence="2 3" key="1">
    <citation type="journal article" date="2014" name="Genome Announc.">
        <title>Draft genome sequence of the pathogenic fungus Scedosporium apiospermum.</title>
        <authorList>
            <person name="Vandeputte P."/>
            <person name="Ghamrawi S."/>
            <person name="Rechenmann M."/>
            <person name="Iltis A."/>
            <person name="Giraud S."/>
            <person name="Fleury M."/>
            <person name="Thornton C."/>
            <person name="Delhaes L."/>
            <person name="Meyer W."/>
            <person name="Papon N."/>
            <person name="Bouchara J.P."/>
        </authorList>
    </citation>
    <scope>NUCLEOTIDE SEQUENCE [LARGE SCALE GENOMIC DNA]</scope>
    <source>
        <strain evidence="2 3">IHEM 14462</strain>
    </source>
</reference>
<dbReference type="OrthoDB" id="5397682at2759"/>
<dbReference type="VEuPathDB" id="FungiDB:SAPIO_CDS8373"/>
<evidence type="ECO:0000313" key="3">
    <source>
        <dbReference type="Proteomes" id="UP000028545"/>
    </source>
</evidence>
<dbReference type="Proteomes" id="UP000028545">
    <property type="component" value="Unassembled WGS sequence"/>
</dbReference>
<sequence>MAPQWRRWFFAPTDEEMGKKDDDRKPSSRSTWVPTSRLTPRRSVARRLVPLLAIIAIFYLCMDWIRPQPSVPKEYNPIFPKYDGSSASSGNRPWANLYPPARSPPKSPPNQEKGRSRSGQPPARKFNGDFTLVPLARSLREISITGGNHKYNRNVLFVSSSAKSAAALLPLACEMARERRSYVHYAIMNRSEKPLRELLRLNGVDESCGILFHDARPDRAAESADLRVKMASERAFFYLETYIHPQAVIVDGTDTEEATFLEALHAYFEKSEQSIIELHHNGAQRLGWLAKLDSASLSAWSKVNFEIVIHAPMKGSGSLIRLLKSLSDADLTPFPTPRLTLELPHEIEEATSAFLEGFLWPTRRGSATSTPQMLSLRRRLPLHRMDEQKSVERFLESTWPKAPEFSHVLVLSTQAELSRHFAHYLKYALLEYRYSAAARRQRWDERLVGISLDFPSTYLNASDPFALPNLASDSKLSSQDETPFLWQAPSSNAMLILGDKWAELHNFVAYSQEALQTSPKPSPLLSEKLVSKAFPAWVERLLQLSRLRGYFTLYPSAETASALAVIHEDLAQLPEEYSADKDAAGLDAQKTQAQRRKEPALVVSHSALDALRTLPDGGVLPPFGELPLLGWEGERRSLEELDDEAKGYASDFRRDVGRCTGKDVERVRADTSAKDLFCWVK</sequence>
<feature type="compositionally biased region" description="Polar residues" evidence="1">
    <location>
        <begin position="28"/>
        <end position="37"/>
    </location>
</feature>
<dbReference type="PANTHER" id="PTHR33604">
    <property type="entry name" value="OSJNBA0004B13.7 PROTEIN"/>
    <property type="match status" value="1"/>
</dbReference>
<feature type="region of interest" description="Disordered" evidence="1">
    <location>
        <begin position="16"/>
        <end position="37"/>
    </location>
</feature>
<dbReference type="RefSeq" id="XP_016640284.1">
    <property type="nucleotide sequence ID" value="XM_016790021.1"/>
</dbReference>
<gene>
    <name evidence="2" type="ORF">SAPIO_CDS8373</name>
</gene>
<accession>A0A084FZH3</accession>
<dbReference type="HOGENOM" id="CLU_018583_0_0_1"/>